<proteinExistence type="predicted"/>
<reference evidence="1 2" key="1">
    <citation type="journal article" date="2021" name="Int. J. Syst. Evol. Microbiol.">
        <title>Pseudomonas lactucae sp. nov., a pathogen causing bacterial rot of lettuce in Japan.</title>
        <authorList>
            <person name="Sawada H."/>
            <person name="Fujikawa T."/>
            <person name="Satou M."/>
        </authorList>
    </citation>
    <scope>NUCLEOTIDE SEQUENCE [LARGE SCALE GENOMIC DNA]</scope>
    <source>
        <strain evidence="1 2">MAFF 301381</strain>
    </source>
</reference>
<name>A0A9X1C7U6_9PSED</name>
<dbReference type="EMBL" id="JAFHKJ010000201">
    <property type="protein sequence ID" value="MBN2979729.1"/>
    <property type="molecule type" value="Genomic_DNA"/>
</dbReference>
<keyword evidence="2" id="KW-1185">Reference proteome</keyword>
<gene>
    <name evidence="1" type="ORF">JWR99_29005</name>
</gene>
<dbReference type="Proteomes" id="UP001154860">
    <property type="component" value="Unassembled WGS sequence"/>
</dbReference>
<dbReference type="RefSeq" id="WP_205520335.1">
    <property type="nucleotide sequence ID" value="NZ_JAFHKJ010000201.1"/>
</dbReference>
<comment type="caution">
    <text evidence="1">The sequence shown here is derived from an EMBL/GenBank/DDBJ whole genome shotgun (WGS) entry which is preliminary data.</text>
</comment>
<evidence type="ECO:0000313" key="1">
    <source>
        <dbReference type="EMBL" id="MBN2979729.1"/>
    </source>
</evidence>
<sequence length="85" mass="9718">VQRYAARGVGADGRMTMSAAMPGRLTSVSNTSHLFIAQGLHRLQNINLDSLRYVAKKLLRLARVKFKHRIKRLIAAVRRLFNRLF</sequence>
<feature type="non-terminal residue" evidence="1">
    <location>
        <position position="1"/>
    </location>
</feature>
<dbReference type="AlphaFoldDB" id="A0A9X1C7U6"/>
<organism evidence="1 2">
    <name type="scientific">Pseudomonas lactucae</name>
    <dbReference type="NCBI Taxonomy" id="2813360"/>
    <lineage>
        <taxon>Bacteria</taxon>
        <taxon>Pseudomonadati</taxon>
        <taxon>Pseudomonadota</taxon>
        <taxon>Gammaproteobacteria</taxon>
        <taxon>Pseudomonadales</taxon>
        <taxon>Pseudomonadaceae</taxon>
        <taxon>Pseudomonas</taxon>
    </lineage>
</organism>
<accession>A0A9X1C7U6</accession>
<evidence type="ECO:0000313" key="2">
    <source>
        <dbReference type="Proteomes" id="UP001154860"/>
    </source>
</evidence>
<reference evidence="1 2" key="2">
    <citation type="journal article" date="2023" name="Plant Pathol.">
        <title>Dismantling and reorganizing Pseudomonas marginalis sensu#lato.</title>
        <authorList>
            <person name="Sawada H."/>
            <person name="Fujikawa T."/>
            <person name="Satou M."/>
        </authorList>
    </citation>
    <scope>NUCLEOTIDE SEQUENCE [LARGE SCALE GENOMIC DNA]</scope>
    <source>
        <strain evidence="1 2">MAFF 301381</strain>
    </source>
</reference>
<protein>
    <submittedName>
        <fullName evidence="1">Uncharacterized protein</fullName>
    </submittedName>
</protein>